<dbReference type="GeneID" id="85360318"/>
<protein>
    <submittedName>
        <fullName evidence="2">Uncharacterized protein</fullName>
    </submittedName>
</protein>
<feature type="region of interest" description="Disordered" evidence="1">
    <location>
        <begin position="469"/>
        <end position="493"/>
    </location>
</feature>
<sequence length="1271" mass="134823">MSFAESNNHPRRPIADPSDSDTLTLSQRSAHTTVVTASSLTTLGNGSRDIIANASNNTPLLCSRPSEPRNTSESAPTTLTKPTINTHLPSRSSSRTGTLLSPSAGSSGVRRVAASPTTPTFFEEDSREWETDRRATLVQTTDARQGSSSASAFPVGSVPSSGRSVEKIDQYMSVPQESSARSGASMLNSKSLRSAAGDFVAPRAGVSNIVLINVAAPWGKPQTRPPGRHEEVASADLSSSKSHNMNDPAHTTILTTSKPPSNSRTPSHSSPRPTPNYKPPSSRPSIPQQDSHLPSTSSYHSARQSSSSTTMSTSSSLRTPHVRAETLPKYEHPSHPNASTFGRTASANILSSRQASTPSSRSLSLPSLSSTTTSSSRGASVPSQTPPTSLPSSSAASSPHSRKASGDLLPNHPHESRTKPTSSSPALDAIPHKLALDDMKRLLSKPASILSGSDSDGYRSLGRSANRAGTLVSSDDDAGGGGYRSSPGRLSSQIRERLGVRAGTTSEGDEDHSFLSLGHTLPLPTSTAVMQNKSSTDKRVKNVLKRRPSNGAKVPNPAIFPASYTEAKLKPRTGMASRSKSLSANPLPRHQPGGEGVDTYGLTPAGAVAMAYKQQQLEERKRQKQEQEKRTKEKGVSTPPSSSSGSSTDHATPKVSNTPEASTSRLPDNTVSSPPSPPSAPYYTVIGSTSGKVVAVGGPEDSWSEYSLGSQFVNGLGSGIGHHTASVSVGKPRVSKSLSRSLSRKLSGRWRKGSMGVPDDDMEWEKIELPSVDREREPESESGRGRTSLQERRGHRRPVLDGSRTEEINKSLRLSVDTHIRPVDGPITPASKTPRTAISVANDSSPDSAFNDVPGSQKSETNSEPGSGGGKKLWKLIKRISTGGLRDKFMDSPSGSPSSSPPPVPALPKDYASMNYGPKSMDGHGNAPQTGALSRFMQTRTSISGGRPSQSLKSPAIRPPHPLPTISSNSPRGYRRSITTRSSSPGSSDVASSKFFQRTQSQRSSSSSYGDEVPPPVPDTVVGQHIIPPGELYKLTKSMPAEGDDSKLRHRKSLGKITQHSVRRSTSSPESWIPSEESLPSLPTPPRSAWKPPNDSVRASPTIPEFSTSAPINAFMGRGPSASAESPTAGVDSDLKTTPSRPSRGQHRPSPSTSRISSPIRKLPSVPRFSSPPPVPDTLTNPNRASTSSHATARPRSVANTFATSTSPTAQFRDRTTIKPAWTEQEKTDMWNDLLERSARAGGTLHLRGDDGLASDQLRFSAATASDSEIE</sequence>
<feature type="compositionally biased region" description="Low complexity" evidence="1">
    <location>
        <begin position="259"/>
        <end position="271"/>
    </location>
</feature>
<feature type="region of interest" description="Disordered" evidence="1">
    <location>
        <begin position="1"/>
        <end position="30"/>
    </location>
</feature>
<feature type="compositionally biased region" description="Basic and acidic residues" evidence="1">
    <location>
        <begin position="803"/>
        <end position="822"/>
    </location>
</feature>
<feature type="compositionally biased region" description="Low complexity" evidence="1">
    <location>
        <begin position="1064"/>
        <end position="1081"/>
    </location>
</feature>
<feature type="region of interest" description="Disordered" evidence="1">
    <location>
        <begin position="614"/>
        <end position="685"/>
    </location>
</feature>
<feature type="compositionally biased region" description="Polar residues" evidence="1">
    <location>
        <begin position="20"/>
        <end position="29"/>
    </location>
</feature>
<feature type="compositionally biased region" description="Low complexity" evidence="1">
    <location>
        <begin position="637"/>
        <end position="648"/>
    </location>
</feature>
<keyword evidence="3" id="KW-1185">Reference proteome</keyword>
<feature type="compositionally biased region" description="Low complexity" evidence="1">
    <location>
        <begin position="350"/>
        <end position="383"/>
    </location>
</feature>
<feature type="region of interest" description="Disordered" evidence="1">
    <location>
        <begin position="350"/>
        <end position="428"/>
    </location>
</feature>
<feature type="compositionally biased region" description="Polar residues" evidence="1">
    <location>
        <begin position="137"/>
        <end position="151"/>
    </location>
</feature>
<feature type="compositionally biased region" description="Polar residues" evidence="1">
    <location>
        <begin position="830"/>
        <end position="865"/>
    </location>
</feature>
<feature type="compositionally biased region" description="Low complexity" evidence="1">
    <location>
        <begin position="295"/>
        <end position="316"/>
    </location>
</feature>
<feature type="compositionally biased region" description="Polar residues" evidence="1">
    <location>
        <begin position="236"/>
        <end position="245"/>
    </location>
</feature>
<dbReference type="EMBL" id="JAUEPS010000006">
    <property type="protein sequence ID" value="KAK0464322.1"/>
    <property type="molecule type" value="Genomic_DNA"/>
</dbReference>
<reference evidence="2" key="1">
    <citation type="submission" date="2023-06" db="EMBL/GenBank/DDBJ databases">
        <authorList>
            <consortium name="Lawrence Berkeley National Laboratory"/>
            <person name="Ahrendt S."/>
            <person name="Sahu N."/>
            <person name="Indic B."/>
            <person name="Wong-Bajracharya J."/>
            <person name="Merenyi Z."/>
            <person name="Ke H.-M."/>
            <person name="Monk M."/>
            <person name="Kocsube S."/>
            <person name="Drula E."/>
            <person name="Lipzen A."/>
            <person name="Balint B."/>
            <person name="Henrissat B."/>
            <person name="Andreopoulos B."/>
            <person name="Martin F.M."/>
            <person name="Harder C.B."/>
            <person name="Rigling D."/>
            <person name="Ford K.L."/>
            <person name="Foster G.D."/>
            <person name="Pangilinan J."/>
            <person name="Papanicolaou A."/>
            <person name="Barry K."/>
            <person name="LaButti K."/>
            <person name="Viragh M."/>
            <person name="Koriabine M."/>
            <person name="Yan M."/>
            <person name="Riley R."/>
            <person name="Champramary S."/>
            <person name="Plett K.L."/>
            <person name="Tsai I.J."/>
            <person name="Slot J."/>
            <person name="Sipos G."/>
            <person name="Plett J."/>
            <person name="Nagy L.G."/>
            <person name="Grigoriev I.V."/>
        </authorList>
    </citation>
    <scope>NUCLEOTIDE SEQUENCE</scope>
    <source>
        <strain evidence="2">CCBAS 213</strain>
    </source>
</reference>
<feature type="compositionally biased region" description="Low complexity" evidence="1">
    <location>
        <begin position="390"/>
        <end position="399"/>
    </location>
</feature>
<dbReference type="Proteomes" id="UP001175211">
    <property type="component" value="Unassembled WGS sequence"/>
</dbReference>
<name>A0AA39TMM4_ARMTA</name>
<proteinExistence type="predicted"/>
<feature type="compositionally biased region" description="Polar residues" evidence="1">
    <location>
        <begin position="927"/>
        <end position="953"/>
    </location>
</feature>
<feature type="compositionally biased region" description="Basic residues" evidence="1">
    <location>
        <begin position="742"/>
        <end position="752"/>
    </location>
</feature>
<feature type="compositionally biased region" description="Polar residues" evidence="1">
    <location>
        <begin position="283"/>
        <end position="294"/>
    </location>
</feature>
<evidence type="ECO:0000313" key="2">
    <source>
        <dbReference type="EMBL" id="KAK0464322.1"/>
    </source>
</evidence>
<feature type="compositionally biased region" description="Polar residues" evidence="1">
    <location>
        <begin position="1178"/>
        <end position="1191"/>
    </location>
</feature>
<feature type="compositionally biased region" description="Low complexity" evidence="1">
    <location>
        <begin position="976"/>
        <end position="1008"/>
    </location>
</feature>
<organism evidence="2 3">
    <name type="scientific">Armillaria tabescens</name>
    <name type="common">Ringless honey mushroom</name>
    <name type="synonym">Agaricus tabescens</name>
    <dbReference type="NCBI Taxonomy" id="1929756"/>
    <lineage>
        <taxon>Eukaryota</taxon>
        <taxon>Fungi</taxon>
        <taxon>Dikarya</taxon>
        <taxon>Basidiomycota</taxon>
        <taxon>Agaricomycotina</taxon>
        <taxon>Agaricomycetes</taxon>
        <taxon>Agaricomycetidae</taxon>
        <taxon>Agaricales</taxon>
        <taxon>Marasmiineae</taxon>
        <taxon>Physalacriaceae</taxon>
        <taxon>Desarmillaria</taxon>
    </lineage>
</organism>
<evidence type="ECO:0000256" key="1">
    <source>
        <dbReference type="SAM" id="MobiDB-lite"/>
    </source>
</evidence>
<evidence type="ECO:0000313" key="3">
    <source>
        <dbReference type="Proteomes" id="UP001175211"/>
    </source>
</evidence>
<feature type="compositionally biased region" description="Basic and acidic residues" evidence="1">
    <location>
        <begin position="616"/>
        <end position="635"/>
    </location>
</feature>
<feature type="region of interest" description="Disordered" evidence="1">
    <location>
        <begin position="721"/>
        <end position="1219"/>
    </location>
</feature>
<feature type="compositionally biased region" description="Polar residues" evidence="1">
    <location>
        <begin position="1198"/>
        <end position="1210"/>
    </location>
</feature>
<feature type="compositionally biased region" description="Basic and acidic residues" evidence="1">
    <location>
        <begin position="764"/>
        <end position="792"/>
    </location>
</feature>
<feature type="compositionally biased region" description="Low complexity" evidence="1">
    <location>
        <begin position="154"/>
        <end position="163"/>
    </location>
</feature>
<gene>
    <name evidence="2" type="ORF">EV420DRAFT_1637892</name>
</gene>
<dbReference type="RefSeq" id="XP_060335443.1">
    <property type="nucleotide sequence ID" value="XM_060476770.1"/>
</dbReference>
<feature type="compositionally biased region" description="Polar residues" evidence="1">
    <location>
        <begin position="68"/>
        <end position="88"/>
    </location>
</feature>
<feature type="region of interest" description="Disordered" evidence="1">
    <location>
        <begin position="218"/>
        <end position="320"/>
    </location>
</feature>
<accession>A0AA39TMM4</accession>
<feature type="region of interest" description="Disordered" evidence="1">
    <location>
        <begin position="563"/>
        <end position="601"/>
    </location>
</feature>
<feature type="region of interest" description="Disordered" evidence="1">
    <location>
        <begin position="56"/>
        <end position="164"/>
    </location>
</feature>
<dbReference type="AlphaFoldDB" id="A0AA39TMM4"/>
<feature type="compositionally biased region" description="Pro residues" evidence="1">
    <location>
        <begin position="272"/>
        <end position="282"/>
    </location>
</feature>
<comment type="caution">
    <text evidence="2">The sequence shown here is derived from an EMBL/GenBank/DDBJ whole genome shotgun (WGS) entry which is preliminary data.</text>
</comment>
<feature type="compositionally biased region" description="Low complexity" evidence="1">
    <location>
        <begin position="89"/>
        <end position="103"/>
    </location>
</feature>
<feature type="compositionally biased region" description="Low complexity" evidence="1">
    <location>
        <begin position="1148"/>
        <end position="1169"/>
    </location>
</feature>
<feature type="compositionally biased region" description="Polar residues" evidence="1">
    <location>
        <begin position="654"/>
        <end position="671"/>
    </location>
</feature>